<dbReference type="PIRSF" id="PIRSF006157">
    <property type="entry name" value="Doxgns_DODA"/>
    <property type="match status" value="1"/>
</dbReference>
<dbReference type="STRING" id="77097.SAMN04490369_101717"/>
<dbReference type="PANTHER" id="PTHR30096:SF0">
    <property type="entry name" value="4,5-DOPA DIOXYGENASE EXTRADIOL-LIKE PROTEIN"/>
    <property type="match status" value="1"/>
</dbReference>
<proteinExistence type="inferred from homology"/>
<dbReference type="Proteomes" id="UP000199493">
    <property type="component" value="Unassembled WGS sequence"/>
</dbReference>
<organism evidence="7 8">
    <name type="scientific">Vreelandella aquamarina</name>
    <dbReference type="NCBI Taxonomy" id="77097"/>
    <lineage>
        <taxon>Bacteria</taxon>
        <taxon>Pseudomonadati</taxon>
        <taxon>Pseudomonadota</taxon>
        <taxon>Gammaproteobacteria</taxon>
        <taxon>Oceanospirillales</taxon>
        <taxon>Halomonadaceae</taxon>
        <taxon>Vreelandella</taxon>
    </lineage>
</organism>
<evidence type="ECO:0000313" key="8">
    <source>
        <dbReference type="Proteomes" id="UP000199493"/>
    </source>
</evidence>
<evidence type="ECO:0000256" key="4">
    <source>
        <dbReference type="ARBA" id="ARBA00022833"/>
    </source>
</evidence>
<protein>
    <submittedName>
        <fullName evidence="7">Aromatic ring-opening dioxygenase, catalytic subunit, LigB family</fullName>
    </submittedName>
</protein>
<dbReference type="InterPro" id="IPR014436">
    <property type="entry name" value="Extradiol_dOase_DODA"/>
</dbReference>
<dbReference type="Gene3D" id="3.40.830.10">
    <property type="entry name" value="LigB-like"/>
    <property type="match status" value="1"/>
</dbReference>
<dbReference type="PANTHER" id="PTHR30096">
    <property type="entry name" value="4,5-DOPA DIOXYGENASE EXTRADIOL-LIKE PROTEIN"/>
    <property type="match status" value="1"/>
</dbReference>
<comment type="similarity">
    <text evidence="2">Belongs to the DODA-type extradiol aromatic ring-opening dioxygenase family.</text>
</comment>
<evidence type="ECO:0000256" key="5">
    <source>
        <dbReference type="ARBA" id="ARBA00023002"/>
    </source>
</evidence>
<comment type="cofactor">
    <cofactor evidence="1">
        <name>Zn(2+)</name>
        <dbReference type="ChEBI" id="CHEBI:29105"/>
    </cofactor>
</comment>
<dbReference type="GO" id="GO:0008270">
    <property type="term" value="F:zinc ion binding"/>
    <property type="evidence" value="ECO:0007669"/>
    <property type="project" value="InterPro"/>
</dbReference>
<evidence type="ECO:0000313" key="7">
    <source>
        <dbReference type="EMBL" id="SEN60614.1"/>
    </source>
</evidence>
<accession>A0A1H8HX80</accession>
<evidence type="ECO:0000256" key="3">
    <source>
        <dbReference type="ARBA" id="ARBA00022723"/>
    </source>
</evidence>
<feature type="domain" description="Extradiol ring-cleavage dioxygenase class III enzyme subunit B" evidence="6">
    <location>
        <begin position="14"/>
        <end position="261"/>
    </location>
</feature>
<evidence type="ECO:0000259" key="6">
    <source>
        <dbReference type="Pfam" id="PF02900"/>
    </source>
</evidence>
<dbReference type="InterPro" id="IPR004183">
    <property type="entry name" value="Xdiol_dOase_suB"/>
</dbReference>
<dbReference type="RefSeq" id="WP_089675223.1">
    <property type="nucleotide sequence ID" value="NZ_FODB01000017.1"/>
</dbReference>
<keyword evidence="4" id="KW-0862">Zinc</keyword>
<reference evidence="7 8" key="1">
    <citation type="submission" date="2016-10" db="EMBL/GenBank/DDBJ databases">
        <authorList>
            <person name="de Groot N.N."/>
        </authorList>
    </citation>
    <scope>NUCLEOTIDE SEQUENCE [LARGE SCALE GENOMIC DNA]</scope>
    <source>
        <strain evidence="7 8">558</strain>
    </source>
</reference>
<keyword evidence="3" id="KW-0479">Metal-binding</keyword>
<evidence type="ECO:0000256" key="2">
    <source>
        <dbReference type="ARBA" id="ARBA00007581"/>
    </source>
</evidence>
<dbReference type="GO" id="GO:0016702">
    <property type="term" value="F:oxidoreductase activity, acting on single donors with incorporation of molecular oxygen, incorporation of two atoms of oxygen"/>
    <property type="evidence" value="ECO:0007669"/>
    <property type="project" value="UniProtKB-ARBA"/>
</dbReference>
<dbReference type="AlphaFoldDB" id="A0A1H8HX80"/>
<name>A0A1H8HX80_9GAMM</name>
<sequence>MPTQPRVPVRQPVFFIPHGAGPCFFMDWNPRNTWDGMADFLQSVIGRLPEKPTAILLVSAHWRTPEFRVTAGNQPDLIYDYYGFPDHTYELTYPAPGAPALAHRISRLLVGAQQNTLEDSARGFDHGMFIPLKVMFPDADIPVVQLSLRQDLDPEAHLQAGRALAPLRDEGVLILGSGMSFHNMRGYGDKRFTPLSEAFDDWLTDAIEGDSGVRYQRLREWFQAPHALDCHPHGDEEHLIPLMVAAGAADAAPGKKVYSEQVMETQLSAFQFG</sequence>
<dbReference type="CDD" id="cd07363">
    <property type="entry name" value="45_DOPA_Dioxygenase"/>
    <property type="match status" value="1"/>
</dbReference>
<gene>
    <name evidence="7" type="ORF">SAMN04490369_101717</name>
</gene>
<evidence type="ECO:0000256" key="1">
    <source>
        <dbReference type="ARBA" id="ARBA00001947"/>
    </source>
</evidence>
<dbReference type="GO" id="GO:0008198">
    <property type="term" value="F:ferrous iron binding"/>
    <property type="evidence" value="ECO:0007669"/>
    <property type="project" value="InterPro"/>
</dbReference>
<dbReference type="EMBL" id="FODB01000017">
    <property type="protein sequence ID" value="SEN60614.1"/>
    <property type="molecule type" value="Genomic_DNA"/>
</dbReference>
<keyword evidence="5" id="KW-0560">Oxidoreductase</keyword>
<dbReference type="Pfam" id="PF02900">
    <property type="entry name" value="LigB"/>
    <property type="match status" value="1"/>
</dbReference>
<dbReference type="SUPFAM" id="SSF53213">
    <property type="entry name" value="LigB-like"/>
    <property type="match status" value="1"/>
</dbReference>
<keyword evidence="7" id="KW-0223">Dioxygenase</keyword>